<comment type="caution">
    <text evidence="1">The sequence shown here is derived from an EMBL/GenBank/DDBJ whole genome shotgun (WGS) entry which is preliminary data.</text>
</comment>
<dbReference type="EMBL" id="BMLW01000001">
    <property type="protein sequence ID" value="GGP07328.1"/>
    <property type="molecule type" value="Genomic_DNA"/>
</dbReference>
<gene>
    <name evidence="1" type="ORF">GCM10011346_02880</name>
</gene>
<accession>A0ABQ2NMS0</accession>
<reference evidence="2" key="1">
    <citation type="journal article" date="2019" name="Int. J. Syst. Evol. Microbiol.">
        <title>The Global Catalogue of Microorganisms (GCM) 10K type strain sequencing project: providing services to taxonomists for standard genome sequencing and annotation.</title>
        <authorList>
            <consortium name="The Broad Institute Genomics Platform"/>
            <consortium name="The Broad Institute Genome Sequencing Center for Infectious Disease"/>
            <person name="Wu L."/>
            <person name="Ma J."/>
        </authorList>
    </citation>
    <scope>NUCLEOTIDE SEQUENCE [LARGE SCALE GENOMIC DNA]</scope>
    <source>
        <strain evidence="2">CGMCC 1.7693</strain>
    </source>
</reference>
<organism evidence="1 2">
    <name type="scientific">Oceanobacillus neutriphilus</name>
    <dbReference type="NCBI Taxonomy" id="531815"/>
    <lineage>
        <taxon>Bacteria</taxon>
        <taxon>Bacillati</taxon>
        <taxon>Bacillota</taxon>
        <taxon>Bacilli</taxon>
        <taxon>Bacillales</taxon>
        <taxon>Bacillaceae</taxon>
        <taxon>Oceanobacillus</taxon>
    </lineage>
</organism>
<dbReference type="RefSeq" id="WP_188732767.1">
    <property type="nucleotide sequence ID" value="NZ_BMLW01000001.1"/>
</dbReference>
<evidence type="ECO:0000313" key="2">
    <source>
        <dbReference type="Proteomes" id="UP000641206"/>
    </source>
</evidence>
<dbReference type="Proteomes" id="UP000641206">
    <property type="component" value="Unassembled WGS sequence"/>
</dbReference>
<evidence type="ECO:0000313" key="1">
    <source>
        <dbReference type="EMBL" id="GGP07328.1"/>
    </source>
</evidence>
<proteinExistence type="predicted"/>
<protein>
    <submittedName>
        <fullName evidence="1">Uncharacterized protein</fullName>
    </submittedName>
</protein>
<keyword evidence="2" id="KW-1185">Reference proteome</keyword>
<sequence>MDIKRIYIFNTWLAVGGNTPWNIEGYIEKIQVHADNIYLDFDSGHELKIKTNDYMILKGES</sequence>
<name>A0ABQ2NMS0_9BACI</name>